<feature type="region of interest" description="Disordered" evidence="1">
    <location>
        <begin position="132"/>
        <end position="183"/>
    </location>
</feature>
<keyword evidence="3" id="KW-1185">Reference proteome</keyword>
<organism evidence="2 3">
    <name type="scientific">Reticulomyxa filosa</name>
    <dbReference type="NCBI Taxonomy" id="46433"/>
    <lineage>
        <taxon>Eukaryota</taxon>
        <taxon>Sar</taxon>
        <taxon>Rhizaria</taxon>
        <taxon>Retaria</taxon>
        <taxon>Foraminifera</taxon>
        <taxon>Monothalamids</taxon>
        <taxon>Reticulomyxidae</taxon>
        <taxon>Reticulomyxa</taxon>
    </lineage>
</organism>
<evidence type="ECO:0000256" key="1">
    <source>
        <dbReference type="SAM" id="MobiDB-lite"/>
    </source>
</evidence>
<dbReference type="GO" id="GO:0010468">
    <property type="term" value="P:regulation of gene expression"/>
    <property type="evidence" value="ECO:0007669"/>
    <property type="project" value="InterPro"/>
</dbReference>
<dbReference type="GO" id="GO:0140588">
    <property type="term" value="P:chromatin looping"/>
    <property type="evidence" value="ECO:0007669"/>
    <property type="project" value="InterPro"/>
</dbReference>
<feature type="compositionally biased region" description="Polar residues" evidence="1">
    <location>
        <begin position="9"/>
        <end position="31"/>
    </location>
</feature>
<name>X6NH01_RETFI</name>
<dbReference type="GO" id="GO:0003682">
    <property type="term" value="F:chromatin binding"/>
    <property type="evidence" value="ECO:0007669"/>
    <property type="project" value="TreeGrafter"/>
</dbReference>
<dbReference type="PANTHER" id="PTHR21704">
    <property type="entry name" value="NIPPED-B-LIKE PROTEIN DELANGIN SCC2-RELATED"/>
    <property type="match status" value="1"/>
</dbReference>
<evidence type="ECO:0000313" key="2">
    <source>
        <dbReference type="EMBL" id="ETO25261.1"/>
    </source>
</evidence>
<sequence>MKALLEENLNGQCQSESVQTNEGATNQNVSSKKLPETYNLNEEEEKIKNDKTISQQDKDKNSPADDEKSDRHSSLEQPIKKRSFGIYLGLFLLKWQLFMKILFGTKKLSSSPIRDPVEPPRKRQRRVRMALKQDALKDVHSDNNKEKETTHSNSIQTTQKRTQENRMEALQNPTSSKLMDDSPDKKGLLTNANYLLHAFNEKWCIDERDAPLETERQARFDMQTNDEDKHLHWSAINYWRKDLDERELERFFAMIDGLLNEFIFKLDDSKEAIEVRTIEQLSNVVYASLAALLVMRCEDTPRKFIQGGIIYNSIRLSQFVLMELLAPWKDAKLKQVKLIMDKKGREYILLILSFQVVLSSFFLKKKKNCVNEKGVDTKKSLRKTKAKKTTQTINRDDCWKELSGDLVALYSSMVTHLFSLLSQLLQRESNLDDKHVQQLLDICFYSFGVGNFQLIQEKCQLLIENILNHSKYRHSSDMKHEVIGRIVDTFDNPKSKSIFCSRKGGKQILACSAVTLQLFQSMAMHNAGQESQMAIEQMTTAAQISFFKKMITGPLLEIQSLLNHFVGVSAFFCLFEKVQQKRTRETLQCVYRYENTDILTALISDLLAVYQLPEWPVAESLLRIITKYLVQILKKNSSVSSQTVTEENKKEKEKDKESKLENKMRPYLIDALITICTSVKRSVLLMSKLPSLVATNLRNNTQKGMKIAMSRYEQQRNKLYL</sequence>
<gene>
    <name evidence="2" type="ORF">RFI_11878</name>
</gene>
<reference evidence="2 3" key="1">
    <citation type="journal article" date="2013" name="Curr. Biol.">
        <title>The Genome of the Foraminiferan Reticulomyxa filosa.</title>
        <authorList>
            <person name="Glockner G."/>
            <person name="Hulsmann N."/>
            <person name="Schleicher M."/>
            <person name="Noegel A.A."/>
            <person name="Eichinger L."/>
            <person name="Gallinger C."/>
            <person name="Pawlowski J."/>
            <person name="Sierra R."/>
            <person name="Euteneuer U."/>
            <person name="Pillet L."/>
            <person name="Moustafa A."/>
            <person name="Platzer M."/>
            <person name="Groth M."/>
            <person name="Szafranski K."/>
            <person name="Schliwa M."/>
        </authorList>
    </citation>
    <scope>NUCLEOTIDE SEQUENCE [LARGE SCALE GENOMIC DNA]</scope>
</reference>
<feature type="compositionally biased region" description="Polar residues" evidence="1">
    <location>
        <begin position="151"/>
        <end position="160"/>
    </location>
</feature>
<dbReference type="PANTHER" id="PTHR21704:SF18">
    <property type="entry name" value="NIPPED-B-LIKE PROTEIN"/>
    <property type="match status" value="1"/>
</dbReference>
<dbReference type="GO" id="GO:1990414">
    <property type="term" value="P:replication-born double-strand break repair via sister chromatid exchange"/>
    <property type="evidence" value="ECO:0007669"/>
    <property type="project" value="TreeGrafter"/>
</dbReference>
<dbReference type="GO" id="GO:0071169">
    <property type="term" value="P:establishment of protein localization to chromatin"/>
    <property type="evidence" value="ECO:0007669"/>
    <property type="project" value="TreeGrafter"/>
</dbReference>
<dbReference type="GO" id="GO:0090694">
    <property type="term" value="C:Scc2-Scc4 cohesin loading complex"/>
    <property type="evidence" value="ECO:0007669"/>
    <property type="project" value="TreeGrafter"/>
</dbReference>
<feature type="compositionally biased region" description="Basic and acidic residues" evidence="1">
    <location>
        <begin position="45"/>
        <end position="74"/>
    </location>
</feature>
<feature type="compositionally biased region" description="Basic and acidic residues" evidence="1">
    <location>
        <begin position="134"/>
        <end position="150"/>
    </location>
</feature>
<dbReference type="EMBL" id="ASPP01008665">
    <property type="protein sequence ID" value="ETO25261.1"/>
    <property type="molecule type" value="Genomic_DNA"/>
</dbReference>
<dbReference type="Proteomes" id="UP000023152">
    <property type="component" value="Unassembled WGS sequence"/>
</dbReference>
<feature type="region of interest" description="Disordered" evidence="1">
    <location>
        <begin position="1"/>
        <end position="76"/>
    </location>
</feature>
<protein>
    <submittedName>
        <fullName evidence="2">Uncharacterized protein</fullName>
    </submittedName>
</protein>
<dbReference type="AlphaFoldDB" id="X6NH01"/>
<dbReference type="InterPro" id="IPR033031">
    <property type="entry name" value="Scc2/Nipped-B"/>
</dbReference>
<proteinExistence type="predicted"/>
<comment type="caution">
    <text evidence="2">The sequence shown here is derived from an EMBL/GenBank/DDBJ whole genome shotgun (WGS) entry which is preliminary data.</text>
</comment>
<evidence type="ECO:0000313" key="3">
    <source>
        <dbReference type="Proteomes" id="UP000023152"/>
    </source>
</evidence>
<accession>X6NH01</accession>
<dbReference type="OrthoDB" id="418242at2759"/>
<dbReference type="GO" id="GO:0034087">
    <property type="term" value="P:establishment of mitotic sister chromatid cohesion"/>
    <property type="evidence" value="ECO:0007669"/>
    <property type="project" value="TreeGrafter"/>
</dbReference>
<dbReference type="GO" id="GO:0061775">
    <property type="term" value="F:cohesin loader activity"/>
    <property type="evidence" value="ECO:0007669"/>
    <property type="project" value="InterPro"/>
</dbReference>